<feature type="region of interest" description="Disordered" evidence="1">
    <location>
        <begin position="336"/>
        <end position="357"/>
    </location>
</feature>
<name>A0A507AY43_9PEZI</name>
<dbReference type="RefSeq" id="XP_030996603.1">
    <property type="nucleotide sequence ID" value="XM_031139475.1"/>
</dbReference>
<evidence type="ECO:0000313" key="3">
    <source>
        <dbReference type="Proteomes" id="UP000319257"/>
    </source>
</evidence>
<gene>
    <name evidence="2" type="ORF">E0L32_005001</name>
</gene>
<dbReference type="Proteomes" id="UP000319257">
    <property type="component" value="Unassembled WGS sequence"/>
</dbReference>
<feature type="compositionally biased region" description="Low complexity" evidence="1">
    <location>
        <begin position="437"/>
        <end position="453"/>
    </location>
</feature>
<reference evidence="2 3" key="1">
    <citation type="submission" date="2019-06" db="EMBL/GenBank/DDBJ databases">
        <title>Draft genome sequence of the filamentous fungus Phialemoniopsis curvata isolated from diesel fuel.</title>
        <authorList>
            <person name="Varaljay V.A."/>
            <person name="Lyon W.J."/>
            <person name="Crouch A.L."/>
            <person name="Drake C.E."/>
            <person name="Hollomon J.M."/>
            <person name="Nadeau L.J."/>
            <person name="Nunn H.S."/>
            <person name="Stevenson B.S."/>
            <person name="Bojanowski C.L."/>
            <person name="Crookes-Goodson W.J."/>
        </authorList>
    </citation>
    <scope>NUCLEOTIDE SEQUENCE [LARGE SCALE GENOMIC DNA]</scope>
    <source>
        <strain evidence="2 3">D216</strain>
    </source>
</reference>
<feature type="compositionally biased region" description="Basic and acidic residues" evidence="1">
    <location>
        <begin position="481"/>
        <end position="491"/>
    </location>
</feature>
<comment type="caution">
    <text evidence="2">The sequence shown here is derived from an EMBL/GenBank/DDBJ whole genome shotgun (WGS) entry which is preliminary data.</text>
</comment>
<organism evidence="2 3">
    <name type="scientific">Thyridium curvatum</name>
    <dbReference type="NCBI Taxonomy" id="1093900"/>
    <lineage>
        <taxon>Eukaryota</taxon>
        <taxon>Fungi</taxon>
        <taxon>Dikarya</taxon>
        <taxon>Ascomycota</taxon>
        <taxon>Pezizomycotina</taxon>
        <taxon>Sordariomycetes</taxon>
        <taxon>Sordariomycetidae</taxon>
        <taxon>Thyridiales</taxon>
        <taxon>Thyridiaceae</taxon>
        <taxon>Thyridium</taxon>
    </lineage>
</organism>
<dbReference type="InParanoid" id="A0A507AY43"/>
<dbReference type="EMBL" id="SKBQ01000025">
    <property type="protein sequence ID" value="TPX14892.1"/>
    <property type="molecule type" value="Genomic_DNA"/>
</dbReference>
<accession>A0A507AY43</accession>
<dbReference type="AlphaFoldDB" id="A0A507AY43"/>
<feature type="compositionally biased region" description="Low complexity" evidence="1">
    <location>
        <begin position="416"/>
        <end position="430"/>
    </location>
</feature>
<protein>
    <submittedName>
        <fullName evidence="2">Uncharacterized protein</fullName>
    </submittedName>
</protein>
<keyword evidence="3" id="KW-1185">Reference proteome</keyword>
<evidence type="ECO:0000256" key="1">
    <source>
        <dbReference type="SAM" id="MobiDB-lite"/>
    </source>
</evidence>
<sequence length="491" mass="54837">MATPEQETSLAQQARSLNTNSLVLETLLPNVKPHSQDEDNYDRPWMCDFANQMGEYLENGFAERVNAGLELLTHEGRFVHDYESDPAKAAPDMPPFLEQVLLDLDDVIARGPQTKFGGEKTKWGTIPERHEPYHWARWLVETAEDVIDRTAIGDVIKVEKAYHTTRQVRDLIKIPPVYRCFCGELEAIISRTGHYTAIASDFTREHHRTGPLTYRTTGSNGEHVTLLRSELLIGFTLLLCQLARWDSCEWDDLSSSNKRFWREREIFDYNCERGQLVCRDQLPETVHVTVITEIWNAVRVVQFACRTDIDEADDKFSICVRPVAALPSLPPTATGAGISNDAGVTKSKLPSADGPPPTYMEQKLDLLRWALWPVNPPLPPAAKGKGCMMEKLDLLRWALRAENPPLPPAAKGKGCNNDLSSTSSNDPSSTAAVRIPSQTSDSSTLFSFSTEEPPLTPLTPAMSLQPSPDSSLELDLPVRQCAREGEQSKNE</sequence>
<dbReference type="GeneID" id="41972448"/>
<evidence type="ECO:0000313" key="2">
    <source>
        <dbReference type="EMBL" id="TPX14892.1"/>
    </source>
</evidence>
<proteinExistence type="predicted"/>
<feature type="region of interest" description="Disordered" evidence="1">
    <location>
        <begin position="405"/>
        <end position="491"/>
    </location>
</feature>